<dbReference type="InterPro" id="IPR050723">
    <property type="entry name" value="CFA/CMAS"/>
</dbReference>
<dbReference type="Pfam" id="PF02353">
    <property type="entry name" value="CMAS"/>
    <property type="match status" value="1"/>
</dbReference>
<dbReference type="InterPro" id="IPR029063">
    <property type="entry name" value="SAM-dependent_MTases_sf"/>
</dbReference>
<keyword evidence="3" id="KW-1185">Reference proteome</keyword>
<name>A0ABS2KQX8_9NOCA</name>
<dbReference type="EMBL" id="JAFBBK010000001">
    <property type="protein sequence ID" value="MBM7414371.1"/>
    <property type="molecule type" value="Genomic_DNA"/>
</dbReference>
<dbReference type="Pfam" id="PF07103">
    <property type="entry name" value="DUF1365"/>
    <property type="match status" value="1"/>
</dbReference>
<dbReference type="CDD" id="cd02440">
    <property type="entry name" value="AdoMet_MTases"/>
    <property type="match status" value="1"/>
</dbReference>
<evidence type="ECO:0000313" key="2">
    <source>
        <dbReference type="EMBL" id="MBM7414371.1"/>
    </source>
</evidence>
<gene>
    <name evidence="2" type="ORF">JOE42_001104</name>
</gene>
<dbReference type="InterPro" id="IPR010775">
    <property type="entry name" value="DUF1365"/>
</dbReference>
<dbReference type="SUPFAM" id="SSF53335">
    <property type="entry name" value="S-adenosyl-L-methionine-dependent methyltransferases"/>
    <property type="match status" value="1"/>
</dbReference>
<reference evidence="2 3" key="1">
    <citation type="submission" date="2021-01" db="EMBL/GenBank/DDBJ databases">
        <title>Genomics of switchgrass bacterial isolates.</title>
        <authorList>
            <person name="Shade A."/>
        </authorList>
    </citation>
    <scope>NUCLEOTIDE SEQUENCE [LARGE SCALE GENOMIC DNA]</scope>
    <source>
        <strain evidence="2 3">PvP111</strain>
    </source>
</reference>
<protein>
    <submittedName>
        <fullName evidence="2">Cyclopropane fatty-acyl-phospholipid synthase-like methyltransferase/DUF1365 family protein</fullName>
    </submittedName>
</protein>
<dbReference type="Gene3D" id="3.40.50.150">
    <property type="entry name" value="Vaccinia Virus protein VP39"/>
    <property type="match status" value="1"/>
</dbReference>
<feature type="region of interest" description="Disordered" evidence="1">
    <location>
        <begin position="240"/>
        <end position="271"/>
    </location>
</feature>
<accession>A0ABS2KQX8</accession>
<evidence type="ECO:0000313" key="3">
    <source>
        <dbReference type="Proteomes" id="UP000703038"/>
    </source>
</evidence>
<dbReference type="PANTHER" id="PTHR43667">
    <property type="entry name" value="CYCLOPROPANE-FATTY-ACYL-PHOSPHOLIPID SYNTHASE"/>
    <property type="match status" value="1"/>
</dbReference>
<evidence type="ECO:0000256" key="1">
    <source>
        <dbReference type="SAM" id="MobiDB-lite"/>
    </source>
</evidence>
<proteinExistence type="predicted"/>
<organism evidence="2 3">
    <name type="scientific">Rhodococcoides corynebacterioides</name>
    <dbReference type="NCBI Taxonomy" id="53972"/>
    <lineage>
        <taxon>Bacteria</taxon>
        <taxon>Bacillati</taxon>
        <taxon>Actinomycetota</taxon>
        <taxon>Actinomycetes</taxon>
        <taxon>Mycobacteriales</taxon>
        <taxon>Nocardiaceae</taxon>
        <taxon>Rhodococcoides</taxon>
    </lineage>
</organism>
<sequence>MTAAGTLTAMIYETTIRHVRREPIENEFTYRSYSWFVDIDALPSLPGPLAPFARIDAADHVGDPSATLRVNLDDFLRAHGRVPVAGRITMLTNARVLGYVFNPLTVYWLHDVAGRVEHVVAEVHNTYGERHRYLLDTDARGAARTPKQFYVSPFNDVSGEYAMRLPEPDGALALSITLLRDGHPPFVAVMSGTGRPATTGRVLGVLARAPLAPHVVTARIRRQGIALWARGLRTVPRPPVRGDVPAAVDRHSPRSLSTPLGSAVPPRSEGTRMTQYAVASTVDAERWPSIATAPATVKARLAAPVADALFRRAAEHLAIRVEMPNGVVIGGGANDPAAPVMTIHRPRDFAARVGESGLIGFGEAYMAGDWDAPDLTAALGVFAERMATLIPKWLQRLRGLYIPKQPDSETNTTSNTRSNISRHYDLSNEMFELFLDETMTYSSALFPSLNPAPGWDDFADAQRSKIDRLLDRAGVTAGTRVLEIGTGWGELAIRAAERGATVRSVTLSTEQLELACKRIDAAGHADRVQVDLLDYRLVDGEYDAIVSVEMIEAVGHQYWGEYFRTIDSLLAPGGKVAIQAITMPHERMLATRNTYTWVHKYIFPGGFLPSIRAIESITEKETTLRVRERLSIGDHYARTLRLWDERFHAHAEEARMLGFDDVFARMWHFYLCYSEAGFGSGYIDVQQILLERRSDR</sequence>
<dbReference type="Proteomes" id="UP000703038">
    <property type="component" value="Unassembled WGS sequence"/>
</dbReference>
<dbReference type="PANTHER" id="PTHR43667:SF2">
    <property type="entry name" value="FATTY ACID C-METHYL TRANSFERASE"/>
    <property type="match status" value="1"/>
</dbReference>
<comment type="caution">
    <text evidence="2">The sequence shown here is derived from an EMBL/GenBank/DDBJ whole genome shotgun (WGS) entry which is preliminary data.</text>
</comment>